<dbReference type="OMA" id="YFPNFHG"/>
<dbReference type="EMBL" id="KN817640">
    <property type="protein sequence ID" value="KJA15600.1"/>
    <property type="molecule type" value="Genomic_DNA"/>
</dbReference>
<evidence type="ECO:0000256" key="1">
    <source>
        <dbReference type="SAM" id="MobiDB-lite"/>
    </source>
</evidence>
<dbReference type="InterPro" id="IPR007849">
    <property type="entry name" value="ATP10"/>
</dbReference>
<reference evidence="3" key="1">
    <citation type="submission" date="2014-04" db="EMBL/GenBank/DDBJ databases">
        <title>Evolutionary Origins and Diversification of the Mycorrhizal Mutualists.</title>
        <authorList>
            <consortium name="DOE Joint Genome Institute"/>
            <consortium name="Mycorrhizal Genomics Consortium"/>
            <person name="Kohler A."/>
            <person name="Kuo A."/>
            <person name="Nagy L.G."/>
            <person name="Floudas D."/>
            <person name="Copeland A."/>
            <person name="Barry K.W."/>
            <person name="Cichocki N."/>
            <person name="Veneault-Fourrey C."/>
            <person name="LaButti K."/>
            <person name="Lindquist E.A."/>
            <person name="Lipzen A."/>
            <person name="Lundell T."/>
            <person name="Morin E."/>
            <person name="Murat C."/>
            <person name="Riley R."/>
            <person name="Ohm R."/>
            <person name="Sun H."/>
            <person name="Tunlid A."/>
            <person name="Henrissat B."/>
            <person name="Grigoriev I.V."/>
            <person name="Hibbett D.S."/>
            <person name="Martin F."/>
        </authorList>
    </citation>
    <scope>NUCLEOTIDE SEQUENCE [LARGE SCALE GENOMIC DNA]</scope>
    <source>
        <strain evidence="3">FD-334 SS-4</strain>
    </source>
</reference>
<dbReference type="OrthoDB" id="17089at2759"/>
<dbReference type="Pfam" id="PF05176">
    <property type="entry name" value="ATP-synt_10"/>
    <property type="match status" value="1"/>
</dbReference>
<dbReference type="Proteomes" id="UP000054270">
    <property type="component" value="Unassembled WGS sequence"/>
</dbReference>
<accession>A0A0D2P580</accession>
<dbReference type="PANTHER" id="PTHR28106:SF1">
    <property type="entry name" value="MITOCHONDRIAL ATPASE COMPLEX SUBUNIT ATP10"/>
    <property type="match status" value="1"/>
</dbReference>
<dbReference type="GO" id="GO:0005743">
    <property type="term" value="C:mitochondrial inner membrane"/>
    <property type="evidence" value="ECO:0007669"/>
    <property type="project" value="TreeGrafter"/>
</dbReference>
<proteinExistence type="predicted"/>
<keyword evidence="3" id="KW-1185">Reference proteome</keyword>
<organism evidence="2 3">
    <name type="scientific">Hypholoma sublateritium (strain FD-334 SS-4)</name>
    <dbReference type="NCBI Taxonomy" id="945553"/>
    <lineage>
        <taxon>Eukaryota</taxon>
        <taxon>Fungi</taxon>
        <taxon>Dikarya</taxon>
        <taxon>Basidiomycota</taxon>
        <taxon>Agaricomycotina</taxon>
        <taxon>Agaricomycetes</taxon>
        <taxon>Agaricomycetidae</taxon>
        <taxon>Agaricales</taxon>
        <taxon>Agaricineae</taxon>
        <taxon>Strophariaceae</taxon>
        <taxon>Hypholoma</taxon>
    </lineage>
</organism>
<dbReference type="GO" id="GO:0033615">
    <property type="term" value="P:mitochondrial proton-transporting ATP synthase complex assembly"/>
    <property type="evidence" value="ECO:0007669"/>
    <property type="project" value="TreeGrafter"/>
</dbReference>
<protein>
    <submittedName>
        <fullName evidence="2">Uncharacterized protein</fullName>
    </submittedName>
</protein>
<evidence type="ECO:0000313" key="3">
    <source>
        <dbReference type="Proteomes" id="UP000054270"/>
    </source>
</evidence>
<dbReference type="PANTHER" id="PTHR28106">
    <property type="entry name" value="MITOCHONDRIAL ATPASE COMPLEX SUBUNIT ATP10"/>
    <property type="match status" value="1"/>
</dbReference>
<name>A0A0D2P580_HYPSF</name>
<evidence type="ECO:0000313" key="2">
    <source>
        <dbReference type="EMBL" id="KJA15600.1"/>
    </source>
</evidence>
<dbReference type="AlphaFoldDB" id="A0A0D2P580"/>
<sequence>MSMLARRSVRGAITRAHHNISLTRSMYATSSKLAATKAAAEKPDLPTSAAQKPEPVAVGPLDRPLGVRQRPTTVVQTRTERVKELLDSDARTEQRRHLIKEAGKGYFHDMNMTRRNGGKTWVAPNVLIREDKALYFPNVNGQCLEDGLKKNTTTMCFGKISLIAMLGSQISQARIPSHFAQATSNHPYSRFRTNPLFQYVQVNLQENILKSFLVRMFSNSLRSTVPKELHPTYLVSSQNMEYVHDPLGMTNSKVGYVYLLDENLRIRWAGCADAYPTEPAALESCTGVLLKRLEEKAPKTGPVAASAT</sequence>
<dbReference type="STRING" id="945553.A0A0D2P580"/>
<gene>
    <name evidence="2" type="ORF">HYPSUDRAFT_194125</name>
</gene>
<feature type="region of interest" description="Disordered" evidence="1">
    <location>
        <begin position="38"/>
        <end position="65"/>
    </location>
</feature>